<evidence type="ECO:0000256" key="6">
    <source>
        <dbReference type="ARBA" id="ARBA00022840"/>
    </source>
</evidence>
<evidence type="ECO:0000313" key="9">
    <source>
        <dbReference type="EMBL" id="CAD8144728.1"/>
    </source>
</evidence>
<comment type="caution">
    <text evidence="9">The sequence shown here is derived from an EMBL/GenBank/DDBJ whole genome shotgun (WGS) entry which is preliminary data.</text>
</comment>
<dbReference type="SMART" id="SM00220">
    <property type="entry name" value="S_TKc"/>
    <property type="match status" value="1"/>
</dbReference>
<dbReference type="GO" id="GO:0004674">
    <property type="term" value="F:protein serine/threonine kinase activity"/>
    <property type="evidence" value="ECO:0007669"/>
    <property type="project" value="UniProtKB-KW"/>
</dbReference>
<reference evidence="9" key="1">
    <citation type="submission" date="2021-01" db="EMBL/GenBank/DDBJ databases">
        <authorList>
            <consortium name="Genoscope - CEA"/>
            <person name="William W."/>
        </authorList>
    </citation>
    <scope>NUCLEOTIDE SEQUENCE</scope>
</reference>
<feature type="domain" description="PH" evidence="7">
    <location>
        <begin position="256"/>
        <end position="359"/>
    </location>
</feature>
<keyword evidence="6" id="KW-0067">ATP-binding</keyword>
<dbReference type="Proteomes" id="UP000683925">
    <property type="component" value="Unassembled WGS sequence"/>
</dbReference>
<dbReference type="PANTHER" id="PTHR24351">
    <property type="entry name" value="RIBOSOMAL PROTEIN S6 KINASE"/>
    <property type="match status" value="1"/>
</dbReference>
<feature type="domain" description="Protein kinase" evidence="8">
    <location>
        <begin position="431"/>
        <end position="682"/>
    </location>
</feature>
<dbReference type="GO" id="GO:0005524">
    <property type="term" value="F:ATP binding"/>
    <property type="evidence" value="ECO:0007669"/>
    <property type="project" value="UniProtKB-KW"/>
</dbReference>
<dbReference type="SMART" id="SM00233">
    <property type="entry name" value="PH"/>
    <property type="match status" value="1"/>
</dbReference>
<dbReference type="EMBL" id="CAJJDP010000016">
    <property type="protein sequence ID" value="CAD8144728.1"/>
    <property type="molecule type" value="Genomic_DNA"/>
</dbReference>
<keyword evidence="3" id="KW-0808">Transferase</keyword>
<keyword evidence="5" id="KW-0418">Kinase</keyword>
<protein>
    <submittedName>
        <fullName evidence="9">Uncharacterized protein</fullName>
    </submittedName>
</protein>
<evidence type="ECO:0000256" key="1">
    <source>
        <dbReference type="ARBA" id="ARBA00006935"/>
    </source>
</evidence>
<keyword evidence="10" id="KW-1185">Reference proteome</keyword>
<comment type="similarity">
    <text evidence="1">Belongs to the protein kinase superfamily. AGC Ser/Thr protein kinase family. RAC subfamily.</text>
</comment>
<dbReference type="PROSITE" id="PS50011">
    <property type="entry name" value="PROTEIN_KINASE_DOM"/>
    <property type="match status" value="1"/>
</dbReference>
<name>A0A8S1SZ92_PAROT</name>
<evidence type="ECO:0000256" key="5">
    <source>
        <dbReference type="ARBA" id="ARBA00022777"/>
    </source>
</evidence>
<organism evidence="9 10">
    <name type="scientific">Paramecium octaurelia</name>
    <dbReference type="NCBI Taxonomy" id="43137"/>
    <lineage>
        <taxon>Eukaryota</taxon>
        <taxon>Sar</taxon>
        <taxon>Alveolata</taxon>
        <taxon>Ciliophora</taxon>
        <taxon>Intramacronucleata</taxon>
        <taxon>Oligohymenophorea</taxon>
        <taxon>Peniculida</taxon>
        <taxon>Parameciidae</taxon>
        <taxon>Paramecium</taxon>
    </lineage>
</organism>
<evidence type="ECO:0000313" key="10">
    <source>
        <dbReference type="Proteomes" id="UP000683925"/>
    </source>
</evidence>
<dbReference type="InterPro" id="IPR002110">
    <property type="entry name" value="Ankyrin_rpt"/>
</dbReference>
<dbReference type="PROSITE" id="PS00108">
    <property type="entry name" value="PROTEIN_KINASE_ST"/>
    <property type="match status" value="1"/>
</dbReference>
<dbReference type="OrthoDB" id="302214at2759"/>
<evidence type="ECO:0000256" key="4">
    <source>
        <dbReference type="ARBA" id="ARBA00022741"/>
    </source>
</evidence>
<keyword evidence="2" id="KW-0723">Serine/threonine-protein kinase</keyword>
<accession>A0A8S1SZ92</accession>
<dbReference type="InterPro" id="IPR008271">
    <property type="entry name" value="Ser/Thr_kinase_AS"/>
</dbReference>
<dbReference type="PROSITE" id="PS50003">
    <property type="entry name" value="PH_DOMAIN"/>
    <property type="match status" value="1"/>
</dbReference>
<dbReference type="SMART" id="SM00248">
    <property type="entry name" value="ANK"/>
    <property type="match status" value="3"/>
</dbReference>
<dbReference type="AlphaFoldDB" id="A0A8S1SZ92"/>
<evidence type="ECO:0000256" key="3">
    <source>
        <dbReference type="ARBA" id="ARBA00022679"/>
    </source>
</evidence>
<dbReference type="InterPro" id="IPR001849">
    <property type="entry name" value="PH_domain"/>
</dbReference>
<sequence length="739" mass="85994">MDLRWLQDEDNITTADQCDHFNASFISSPNRSQLGKTMKNQYTAVEFADTLGKIFQAIKENNLEKVQSLVSTHKSRSYNLGGDPEFKWDIINDLSLNWSPLHHSIFLGCDAIFLWFLSEGGDIASITYDGYSALTLAVLSRNELMVNLLIAQPNLNINHVSRKGSALHIAIQLNQITILQLLLQHPTLNLNIYNDQLQQPIDVAQGKAKSMLEKELQLRTTTIHQNQPKDKISILSSEVNLSNTLDTFIINRPQKPPVYKGYIEKLHFSHLYSYQRYIVIDPDIGVLVRYQSKEDCPLNPKETIPLQTIFNLQIIVKERLFTDNSYQLLIEYNQKKMYFLFSSQKMAQIWYDSIKTALGYTVYVKYKLDQYSQKKEVKKVFNQVNSLLLDMNNYSIEIDSQVNREQQKVEKIKIQQKQEKQLFNNLKFSDFYFAEILQKGSLGKIYKAKYLKDNKIYVLKQQNKEQLRKCSQIENAIDKVKLLREISHPFVINIKGVFQTKENLYYQMKYYENGDLSQYIGFGNVLSENVAKILTAQIIAAIEYLHSLNIIYGDLKPNNIMVCKNGFLKVAYLGLNNDLLRDKIALFFYRFIAYLAPEIIKGESVTQSVDVYGIGILLYEMLTGFPPHLIQDFELMIQRIQHCPVNYDTINSKMAVKLLKKMLQKDQTKRPTLKDIKNHVFFADINWNKLLMKNMLPPQLIKINREQLQSEQQIQEIIIDHDYLDEGEKPNYVENWSLL</sequence>
<evidence type="ECO:0000256" key="2">
    <source>
        <dbReference type="ARBA" id="ARBA00022527"/>
    </source>
</evidence>
<dbReference type="Pfam" id="PF00069">
    <property type="entry name" value="Pkinase"/>
    <property type="match status" value="1"/>
</dbReference>
<dbReference type="InterPro" id="IPR000719">
    <property type="entry name" value="Prot_kinase_dom"/>
</dbReference>
<gene>
    <name evidence="9" type="ORF">POCTA_138.1.T0160302</name>
</gene>
<evidence type="ECO:0000259" key="8">
    <source>
        <dbReference type="PROSITE" id="PS50011"/>
    </source>
</evidence>
<keyword evidence="4" id="KW-0547">Nucleotide-binding</keyword>
<dbReference type="Pfam" id="PF12796">
    <property type="entry name" value="Ank_2"/>
    <property type="match status" value="1"/>
</dbReference>
<proteinExistence type="inferred from homology"/>
<evidence type="ECO:0000259" key="7">
    <source>
        <dbReference type="PROSITE" id="PS50003"/>
    </source>
</evidence>
<dbReference type="OMA" id="KWDIIND"/>